<organism evidence="3 4">
    <name type="scientific">Curtobacterium luteum</name>
    <dbReference type="NCBI Taxonomy" id="33881"/>
    <lineage>
        <taxon>Bacteria</taxon>
        <taxon>Bacillati</taxon>
        <taxon>Actinomycetota</taxon>
        <taxon>Actinomycetes</taxon>
        <taxon>Micrococcales</taxon>
        <taxon>Microbacteriaceae</taxon>
        <taxon>Curtobacterium</taxon>
    </lineage>
</organism>
<dbReference type="EMBL" id="JAFBCG010000001">
    <property type="protein sequence ID" value="MBM7802340.1"/>
    <property type="molecule type" value="Genomic_DNA"/>
</dbReference>
<dbReference type="PANTHER" id="PTHR43048">
    <property type="entry name" value="METHYLMALONYL-COA EPIMERASE"/>
    <property type="match status" value="1"/>
</dbReference>
<reference evidence="3 4" key="1">
    <citation type="submission" date="2021-01" db="EMBL/GenBank/DDBJ databases">
        <title>Sequencing the genomes of 1000 actinobacteria strains.</title>
        <authorList>
            <person name="Klenk H.-P."/>
        </authorList>
    </citation>
    <scope>NUCLEOTIDE SEQUENCE [LARGE SCALE GENOMIC DNA]</scope>
    <source>
        <strain evidence="3 4">DSM 20542</strain>
    </source>
</reference>
<keyword evidence="4" id="KW-1185">Reference proteome</keyword>
<dbReference type="RefSeq" id="WP_175329538.1">
    <property type="nucleotide sequence ID" value="NZ_BMOI01000002.1"/>
</dbReference>
<gene>
    <name evidence="3" type="ORF">JOE58_001591</name>
</gene>
<dbReference type="InterPro" id="IPR051785">
    <property type="entry name" value="MMCE/EMCE_epimerase"/>
</dbReference>
<protein>
    <submittedName>
        <fullName evidence="3">Catechol 2,3-dioxygenase-like lactoylglutathione lyase family enzyme</fullName>
    </submittedName>
</protein>
<evidence type="ECO:0000313" key="3">
    <source>
        <dbReference type="EMBL" id="MBM7802340.1"/>
    </source>
</evidence>
<dbReference type="Gene3D" id="3.10.180.10">
    <property type="entry name" value="2,3-Dihydroxybiphenyl 1,2-Dioxygenase, domain 1"/>
    <property type="match status" value="1"/>
</dbReference>
<dbReference type="PANTHER" id="PTHR43048:SF6">
    <property type="entry name" value="BLR8189 PROTEIN"/>
    <property type="match status" value="1"/>
</dbReference>
<comment type="caution">
    <text evidence="3">The sequence shown here is derived from an EMBL/GenBank/DDBJ whole genome shotgun (WGS) entry which is preliminary data.</text>
</comment>
<evidence type="ECO:0000259" key="2">
    <source>
        <dbReference type="PROSITE" id="PS51819"/>
    </source>
</evidence>
<dbReference type="InterPro" id="IPR037523">
    <property type="entry name" value="VOC_core"/>
</dbReference>
<accession>A0ABS2RTK6</accession>
<dbReference type="InterPro" id="IPR029068">
    <property type="entry name" value="Glyas_Bleomycin-R_OHBP_Dase"/>
</dbReference>
<evidence type="ECO:0000256" key="1">
    <source>
        <dbReference type="ARBA" id="ARBA00022723"/>
    </source>
</evidence>
<name>A0ABS2RTK6_9MICO</name>
<feature type="domain" description="VOC" evidence="2">
    <location>
        <begin position="6"/>
        <end position="154"/>
    </location>
</feature>
<dbReference type="Pfam" id="PF13669">
    <property type="entry name" value="Glyoxalase_4"/>
    <property type="match status" value="1"/>
</dbReference>
<sequence length="189" mass="20489">MSRGIRIDHVGVTVPDIDAATAFFAAALDAVVLYDVRCRTEEPRGSAEVHRYLGIPSTMAQGAIRMLALPEGPGLELFEYLGPDQRFAAAPSDLGWQHLALYVDDLDAALDKVERAGGLRNSDPRELRGVEAGEGNRFVYTRTPWGSTLELVSYPTPQPYLLTAPRAKWAPWPTPADALPEPVAAPIPG</sequence>
<dbReference type="SUPFAM" id="SSF54593">
    <property type="entry name" value="Glyoxalase/Bleomycin resistance protein/Dihydroxybiphenyl dioxygenase"/>
    <property type="match status" value="1"/>
</dbReference>
<dbReference type="PROSITE" id="PS51819">
    <property type="entry name" value="VOC"/>
    <property type="match status" value="1"/>
</dbReference>
<keyword evidence="1" id="KW-0479">Metal-binding</keyword>
<proteinExistence type="predicted"/>
<dbReference type="Proteomes" id="UP000746584">
    <property type="component" value="Unassembled WGS sequence"/>
</dbReference>
<evidence type="ECO:0000313" key="4">
    <source>
        <dbReference type="Proteomes" id="UP000746584"/>
    </source>
</evidence>